<dbReference type="CDD" id="cd00567">
    <property type="entry name" value="ACAD"/>
    <property type="match status" value="1"/>
</dbReference>
<dbReference type="InterPro" id="IPR009100">
    <property type="entry name" value="AcylCoA_DH/oxidase_NM_dom_sf"/>
</dbReference>
<reference evidence="3 4" key="1">
    <citation type="submission" date="2019-05" db="EMBL/GenBank/DDBJ databases">
        <authorList>
            <consortium name="Pathogen Informatics"/>
        </authorList>
    </citation>
    <scope>NUCLEOTIDE SEQUENCE [LARGE SCALE GENOMIC DNA]</scope>
    <source>
        <strain evidence="3 4">NCTC12971</strain>
    </source>
</reference>
<dbReference type="Gene3D" id="1.10.540.10">
    <property type="entry name" value="Acyl-CoA dehydrogenase/oxidase, N-terminal domain"/>
    <property type="match status" value="1"/>
</dbReference>
<dbReference type="GO" id="GO:0050660">
    <property type="term" value="F:flavin adenine dinucleotide binding"/>
    <property type="evidence" value="ECO:0007669"/>
    <property type="project" value="InterPro"/>
</dbReference>
<dbReference type="EC" id="1.3.8.1" evidence="3"/>
<dbReference type="PANTHER" id="PTHR43884:SF19">
    <property type="entry name" value="ACYL-COA DEHYDROGENASE FADE4-RELATED"/>
    <property type="match status" value="1"/>
</dbReference>
<dbReference type="InterPro" id="IPR046373">
    <property type="entry name" value="Acyl-CoA_Oxase/DH_mid-dom_sf"/>
</dbReference>
<dbReference type="PANTHER" id="PTHR43884">
    <property type="entry name" value="ACYL-COA DEHYDROGENASE"/>
    <property type="match status" value="1"/>
</dbReference>
<keyword evidence="3" id="KW-0560">Oxidoreductase</keyword>
<dbReference type="Gene3D" id="1.20.140.10">
    <property type="entry name" value="Butyryl-CoA Dehydrogenase, subunit A, domain 3"/>
    <property type="match status" value="1"/>
</dbReference>
<name>A0A4U9HKI2_SERRU</name>
<dbReference type="Proteomes" id="UP000307968">
    <property type="component" value="Chromosome"/>
</dbReference>
<keyword evidence="1" id="KW-0285">Flavoprotein</keyword>
<evidence type="ECO:0000256" key="1">
    <source>
        <dbReference type="ARBA" id="ARBA00022630"/>
    </source>
</evidence>
<organism evidence="3 4">
    <name type="scientific">Serratia rubidaea</name>
    <name type="common">Serratia marinorubra</name>
    <dbReference type="NCBI Taxonomy" id="61652"/>
    <lineage>
        <taxon>Bacteria</taxon>
        <taxon>Pseudomonadati</taxon>
        <taxon>Pseudomonadota</taxon>
        <taxon>Gammaproteobacteria</taxon>
        <taxon>Enterobacterales</taxon>
        <taxon>Yersiniaceae</taxon>
        <taxon>Serratia</taxon>
    </lineage>
</organism>
<accession>A0A4U9HKI2</accession>
<evidence type="ECO:0000313" key="4">
    <source>
        <dbReference type="Proteomes" id="UP000307968"/>
    </source>
</evidence>
<dbReference type="AlphaFoldDB" id="A0A4U9HKI2"/>
<feature type="domain" description="Acyl-CoA oxidase/dehydrogenase middle" evidence="2">
    <location>
        <begin position="129"/>
        <end position="222"/>
    </location>
</feature>
<evidence type="ECO:0000313" key="3">
    <source>
        <dbReference type="EMBL" id="VTP64607.1"/>
    </source>
</evidence>
<sequence length="416" mass="45170">MNVDNTLTVARLERGLTPSGDDAYAGWSAKVLAADNADSMWAEGEARLDALGFSRCLIPPALGGQWRGMDTLMDLFRVLYRKDPCLGLGYAGSSFIACCNIWAIGSPTQQQTVAQALRDNEKLACSYYEPEHGNDLTAVAFSATRQDGQWVLDGEKQVTSNIARCSHFVAFARTSPQPGSRSHTQILVARAQLPAGALQDLPRHQSVGMRGVQLGGIRCERVRLPAMADDQLLMGEEGKALETAMRSFQVTRTLLPGMFVGILDSGLRLATRFSLQRHLYGHCLAEFPAARQILSNALLDLLLADSFSRLSARALHLHPAFCCLYAPAVKIVVPKLLIGAMNRLADHLGASFLPDRRRVRPVPEIAARRQTRRLRAYRPPGLRADAAAAAVYAGAKNRRGRRAGRAVAAVGCGNAD</sequence>
<gene>
    <name evidence="3" type="ORF">NCTC12971_03646</name>
</gene>
<dbReference type="InterPro" id="IPR006091">
    <property type="entry name" value="Acyl-CoA_Oxase/DH_mid-dom"/>
</dbReference>
<proteinExistence type="predicted"/>
<dbReference type="SUPFAM" id="SSF47203">
    <property type="entry name" value="Acyl-CoA dehydrogenase C-terminal domain-like"/>
    <property type="match status" value="1"/>
</dbReference>
<dbReference type="EMBL" id="LR590463">
    <property type="protein sequence ID" value="VTP64607.1"/>
    <property type="molecule type" value="Genomic_DNA"/>
</dbReference>
<dbReference type="SUPFAM" id="SSF56645">
    <property type="entry name" value="Acyl-CoA dehydrogenase NM domain-like"/>
    <property type="match status" value="1"/>
</dbReference>
<dbReference type="GO" id="GO:0005886">
    <property type="term" value="C:plasma membrane"/>
    <property type="evidence" value="ECO:0007669"/>
    <property type="project" value="TreeGrafter"/>
</dbReference>
<dbReference type="InterPro" id="IPR036250">
    <property type="entry name" value="AcylCo_DH-like_C"/>
</dbReference>
<evidence type="ECO:0000259" key="2">
    <source>
        <dbReference type="Pfam" id="PF02770"/>
    </source>
</evidence>
<dbReference type="InterPro" id="IPR037069">
    <property type="entry name" value="AcylCoA_DH/ox_N_sf"/>
</dbReference>
<dbReference type="GO" id="GO:0016937">
    <property type="term" value="F:short-chain fatty acyl-CoA dehydrogenase activity"/>
    <property type="evidence" value="ECO:0007669"/>
    <property type="project" value="UniProtKB-EC"/>
</dbReference>
<protein>
    <submittedName>
        <fullName evidence="3">Acyl-CoA dehydrogenase, short-chain specific</fullName>
        <ecNumber evidence="3">1.3.8.1</ecNumber>
    </submittedName>
</protein>
<dbReference type="Gene3D" id="2.40.110.10">
    <property type="entry name" value="Butyryl-CoA Dehydrogenase, subunit A, domain 2"/>
    <property type="match status" value="1"/>
</dbReference>
<dbReference type="Pfam" id="PF02770">
    <property type="entry name" value="Acyl-CoA_dh_M"/>
    <property type="match status" value="1"/>
</dbReference>